<dbReference type="SUPFAM" id="SSF46785">
    <property type="entry name" value="Winged helix' DNA-binding domain"/>
    <property type="match status" value="1"/>
</dbReference>
<keyword evidence="3" id="KW-0238">DNA-binding</keyword>
<keyword evidence="4" id="KW-0804">Transcription</keyword>
<dbReference type="PANTHER" id="PTHR30427:SF1">
    <property type="entry name" value="TRANSCRIPTIONAL ACTIVATOR PROTEIN LYSR"/>
    <property type="match status" value="1"/>
</dbReference>
<evidence type="ECO:0000256" key="4">
    <source>
        <dbReference type="ARBA" id="ARBA00023163"/>
    </source>
</evidence>
<comment type="similarity">
    <text evidence="1">Belongs to the LysR transcriptional regulatory family.</text>
</comment>
<evidence type="ECO:0000256" key="1">
    <source>
        <dbReference type="ARBA" id="ARBA00009437"/>
    </source>
</evidence>
<dbReference type="Pfam" id="PF03466">
    <property type="entry name" value="LysR_substrate"/>
    <property type="match status" value="1"/>
</dbReference>
<dbReference type="EMBL" id="PXNS01000013">
    <property type="protein sequence ID" value="PTL91945.1"/>
    <property type="molecule type" value="Genomic_DNA"/>
</dbReference>
<dbReference type="PROSITE" id="PS50931">
    <property type="entry name" value="HTH_LYSR"/>
    <property type="match status" value="1"/>
</dbReference>
<dbReference type="Pfam" id="PF00126">
    <property type="entry name" value="HTH_1"/>
    <property type="match status" value="1"/>
</dbReference>
<evidence type="ECO:0000256" key="2">
    <source>
        <dbReference type="ARBA" id="ARBA00023015"/>
    </source>
</evidence>
<dbReference type="InterPro" id="IPR005119">
    <property type="entry name" value="LysR_subst-bd"/>
</dbReference>
<dbReference type="InterPro" id="IPR036390">
    <property type="entry name" value="WH_DNA-bd_sf"/>
</dbReference>
<dbReference type="InterPro" id="IPR000847">
    <property type="entry name" value="LysR_HTH_N"/>
</dbReference>
<gene>
    <name evidence="6" type="ORF">C6W88_17945</name>
</gene>
<organism evidence="6 7">
    <name type="scientific">Halomonas litopenaei</name>
    <dbReference type="NCBI Taxonomy" id="2109328"/>
    <lineage>
        <taxon>Bacteria</taxon>
        <taxon>Pseudomonadati</taxon>
        <taxon>Pseudomonadota</taxon>
        <taxon>Gammaproteobacteria</taxon>
        <taxon>Oceanospirillales</taxon>
        <taxon>Halomonadaceae</taxon>
        <taxon>Halomonas</taxon>
    </lineage>
</organism>
<comment type="caution">
    <text evidence="6">The sequence shown here is derived from an EMBL/GenBank/DDBJ whole genome shotgun (WGS) entry which is preliminary data.</text>
</comment>
<feature type="domain" description="HTH lysR-type" evidence="5">
    <location>
        <begin position="46"/>
        <end position="100"/>
    </location>
</feature>
<proteinExistence type="inferred from homology"/>
<reference evidence="6 7" key="1">
    <citation type="submission" date="2018-03" db="EMBL/GenBank/DDBJ databases">
        <authorList>
            <person name="Zhou J."/>
            <person name="Li X."/>
            <person name="Xue M."/>
            <person name="Yin J."/>
        </authorList>
    </citation>
    <scope>NUCLEOTIDE SEQUENCE [LARGE SCALE GENOMIC DNA]</scope>
    <source>
        <strain evidence="6 7">SYSU ZJ2214</strain>
    </source>
</reference>
<dbReference type="Proteomes" id="UP000241895">
    <property type="component" value="Unassembled WGS sequence"/>
</dbReference>
<evidence type="ECO:0000313" key="6">
    <source>
        <dbReference type="EMBL" id="PTL91945.1"/>
    </source>
</evidence>
<sequence>MANPYPDVMVPFDAGLDAGLMGGADGWVQWRFRWRTAMDSPRLSDRQLQAFQHTMDSGSVTAAASRMRIAQPGVTRLLKQLEHDLGFALFSRIKGRLVPTPEARLFYREQQRLWQGLEHLRDSARRIRQRELGGLGISAMPLLGLTFVPDVIAGMAKDHPDQHLRLSTYRSEQVVEDVVTQRSEIGFSLLGGQDERLGASAFTLDSVCLLPRDHPLAGHESIAVEDLDGQTLIHYEPGDPSRQTLERALAERGVAPRSRLEVSLALQATRLVGQGAGIAIVDALNARAMGGSDSIALPLQEPLTETFYLLTPRDQPLSRLAEEFVQRFRHRFAEVQAGQDRPGTT</sequence>
<dbReference type="Gene3D" id="3.40.190.290">
    <property type="match status" value="1"/>
</dbReference>
<dbReference type="PANTHER" id="PTHR30427">
    <property type="entry name" value="TRANSCRIPTIONAL ACTIVATOR PROTEIN LYSR"/>
    <property type="match status" value="1"/>
</dbReference>
<dbReference type="InterPro" id="IPR036388">
    <property type="entry name" value="WH-like_DNA-bd_sf"/>
</dbReference>
<evidence type="ECO:0000313" key="7">
    <source>
        <dbReference type="Proteomes" id="UP000241895"/>
    </source>
</evidence>
<keyword evidence="2" id="KW-0805">Transcription regulation</keyword>
<keyword evidence="7" id="KW-1185">Reference proteome</keyword>
<dbReference type="Gene3D" id="1.10.10.10">
    <property type="entry name" value="Winged helix-like DNA-binding domain superfamily/Winged helix DNA-binding domain"/>
    <property type="match status" value="1"/>
</dbReference>
<accession>A0ABX5ITR1</accession>
<name>A0ABX5ITR1_9GAMM</name>
<dbReference type="PRINTS" id="PR00039">
    <property type="entry name" value="HTHLYSR"/>
</dbReference>
<evidence type="ECO:0000256" key="3">
    <source>
        <dbReference type="ARBA" id="ARBA00023125"/>
    </source>
</evidence>
<evidence type="ECO:0000259" key="5">
    <source>
        <dbReference type="PROSITE" id="PS50931"/>
    </source>
</evidence>
<protein>
    <recommendedName>
        <fullName evidence="5">HTH lysR-type domain-containing protein</fullName>
    </recommendedName>
</protein>
<dbReference type="SUPFAM" id="SSF53850">
    <property type="entry name" value="Periplasmic binding protein-like II"/>
    <property type="match status" value="1"/>
</dbReference>